<evidence type="ECO:0000313" key="6">
    <source>
        <dbReference type="Proteomes" id="UP000270757"/>
    </source>
</evidence>
<reference evidence="2 5" key="1">
    <citation type="submission" date="2018-04" db="EMBL/GenBank/DDBJ databases">
        <title>Whole genome sequence comparison of clinical and drinking water Legionella pneumophila isolates associated with the Flint Water Crisis.</title>
        <authorList>
            <person name="Garner E."/>
            <person name="Brown C."/>
            <person name="Schwake O."/>
            <person name="Coil D."/>
            <person name="Jospin G."/>
            <person name="Eisen J."/>
            <person name="Edwards M."/>
            <person name="Pruden A."/>
        </authorList>
    </citation>
    <scope>NUCLEOTIDE SEQUENCE [LARGE SCALE GENOMIC DNA]</scope>
    <source>
        <strain evidence="2 5">Genessee03</strain>
    </source>
</reference>
<keyword evidence="5" id="KW-1185">Reference proteome</keyword>
<feature type="region of interest" description="Disordered" evidence="1">
    <location>
        <begin position="142"/>
        <end position="164"/>
    </location>
</feature>
<dbReference type="Proteomes" id="UP000251035">
    <property type="component" value="Unassembled WGS sequence"/>
</dbReference>
<evidence type="ECO:0000313" key="7">
    <source>
        <dbReference type="Proteomes" id="UP000306421"/>
    </source>
</evidence>
<dbReference type="AlphaFoldDB" id="A0A3A5L289"/>
<organism evidence="3 6">
    <name type="scientific">Legionella taurinensis</name>
    <dbReference type="NCBI Taxonomy" id="70611"/>
    <lineage>
        <taxon>Bacteria</taxon>
        <taxon>Pseudomonadati</taxon>
        <taxon>Pseudomonadota</taxon>
        <taxon>Gammaproteobacteria</taxon>
        <taxon>Legionellales</taxon>
        <taxon>Legionellaceae</taxon>
        <taxon>Legionella</taxon>
    </lineage>
</organism>
<evidence type="ECO:0000256" key="1">
    <source>
        <dbReference type="SAM" id="MobiDB-lite"/>
    </source>
</evidence>
<gene>
    <name evidence="3" type="ORF">D6J04_10875</name>
    <name evidence="2" type="ORF">DB745_10150</name>
    <name evidence="4" type="ORF">DIZ81_11260</name>
</gene>
<protein>
    <submittedName>
        <fullName evidence="3">Uncharacterized protein</fullName>
    </submittedName>
</protein>
<dbReference type="EMBL" id="QFGG01000011">
    <property type="protein sequence ID" value="TID40702.1"/>
    <property type="molecule type" value="Genomic_DNA"/>
</dbReference>
<dbReference type="RefSeq" id="WP_108294151.1">
    <property type="nucleotide sequence ID" value="NZ_QFGL01000012.1"/>
</dbReference>
<evidence type="ECO:0000313" key="2">
    <source>
        <dbReference type="EMBL" id="PUT46462.1"/>
    </source>
</evidence>
<feature type="compositionally biased region" description="Basic and acidic residues" evidence="1">
    <location>
        <begin position="153"/>
        <end position="164"/>
    </location>
</feature>
<dbReference type="Proteomes" id="UP000306421">
    <property type="component" value="Unassembled WGS sequence"/>
</dbReference>
<name>A0A3A5L289_9GAMM</name>
<reference evidence="3 6" key="3">
    <citation type="submission" date="2018-09" db="EMBL/GenBank/DDBJ databases">
        <title>Draft genome sequences of Legionella taurinensis isolated from water samples.</title>
        <authorList>
            <person name="Chakeri A."/>
            <person name="Allerberger F."/>
            <person name="Kundi M."/>
            <person name="Ruppitsch W."/>
            <person name="Schmid D."/>
        </authorList>
    </citation>
    <scope>NUCLEOTIDE SEQUENCE [LARGE SCALE GENOMIC DNA]</scope>
    <source>
        <strain evidence="3 6">4570-18-6</strain>
    </source>
</reference>
<dbReference type="Proteomes" id="UP000270757">
    <property type="component" value="Unassembled WGS sequence"/>
</dbReference>
<sequence length="164" mass="18547">MYQLFNKIAQKYNKSRMKSPYLYICELDKAIDQLKDVVYQQKNDKELIKSTEKVLHLAGKLSLADAVANYHAPSKDKSSRNCAVVATAYGCVTAALEGTNEFSDWLEKYLKASRVAQGLDNFKEMDYYGHLLDISIHGKFSRKDASETPSDTVEIKDSPSKDHL</sequence>
<accession>A0A3A5L289</accession>
<evidence type="ECO:0000313" key="3">
    <source>
        <dbReference type="EMBL" id="RJT45208.1"/>
    </source>
</evidence>
<evidence type="ECO:0000313" key="4">
    <source>
        <dbReference type="EMBL" id="TID40702.1"/>
    </source>
</evidence>
<comment type="caution">
    <text evidence="3">The sequence shown here is derived from an EMBL/GenBank/DDBJ whole genome shotgun (WGS) entry which is preliminary data.</text>
</comment>
<proteinExistence type="predicted"/>
<dbReference type="EMBL" id="QCXM01000010">
    <property type="protein sequence ID" value="PUT46462.1"/>
    <property type="molecule type" value="Genomic_DNA"/>
</dbReference>
<dbReference type="EMBL" id="QZWB01000012">
    <property type="protein sequence ID" value="RJT45208.1"/>
    <property type="molecule type" value="Genomic_DNA"/>
</dbReference>
<evidence type="ECO:0000313" key="5">
    <source>
        <dbReference type="Proteomes" id="UP000251035"/>
    </source>
</evidence>
<dbReference type="OrthoDB" id="5648741at2"/>
<reference evidence="4 7" key="2">
    <citation type="submission" date="2018-04" db="EMBL/GenBank/DDBJ databases">
        <title>Whole genome sequence comparison of clinical and drinking water Legionella pneumophila isolates.</title>
        <authorList>
            <person name="Garner E."/>
        </authorList>
    </citation>
    <scope>NUCLEOTIDE SEQUENCE [LARGE SCALE GENOMIC DNA]</scope>
    <source>
        <strain evidence="4 7">WH02</strain>
    </source>
</reference>